<dbReference type="EMBL" id="NBCO01000118">
    <property type="protein sequence ID" value="ORC81412.1"/>
    <property type="molecule type" value="Genomic_DNA"/>
</dbReference>
<dbReference type="VEuPathDB" id="TriTrypDB:TM35_001181000"/>
<evidence type="ECO:0000313" key="2">
    <source>
        <dbReference type="EMBL" id="ORC81412.1"/>
    </source>
</evidence>
<reference evidence="2 3" key="1">
    <citation type="submission" date="2017-03" db="EMBL/GenBank/DDBJ databases">
        <title>An alternative strategy for trypanosome survival in the mammalian bloodstream revealed through genome and transcriptome analysis of the ubiquitous bovine parasite Trypanosoma (Megatrypanum) theileri.</title>
        <authorList>
            <person name="Kelly S."/>
            <person name="Ivens A."/>
            <person name="Mott A."/>
            <person name="O'Neill E."/>
            <person name="Emms D."/>
            <person name="Macleod O."/>
            <person name="Voorheis P."/>
            <person name="Matthews J."/>
            <person name="Matthews K."/>
            <person name="Carrington M."/>
        </authorList>
    </citation>
    <scope>NUCLEOTIDE SEQUENCE [LARGE SCALE GENOMIC DNA]</scope>
    <source>
        <strain evidence="2">Edinburgh</strain>
    </source>
</reference>
<accession>A0A1X0NED3</accession>
<keyword evidence="3" id="KW-1185">Reference proteome</keyword>
<dbReference type="RefSeq" id="XP_028876924.1">
    <property type="nucleotide sequence ID" value="XM_029031777.1"/>
</dbReference>
<feature type="compositionally biased region" description="Low complexity" evidence="1">
    <location>
        <begin position="80"/>
        <end position="93"/>
    </location>
</feature>
<name>A0A1X0NED3_9TRYP</name>
<comment type="caution">
    <text evidence="2">The sequence shown here is derived from an EMBL/GenBank/DDBJ whole genome shotgun (WGS) entry which is preliminary data.</text>
</comment>
<proteinExistence type="predicted"/>
<protein>
    <submittedName>
        <fullName evidence="2">Uncharacterized protein</fullName>
    </submittedName>
</protein>
<organism evidence="2 3">
    <name type="scientific">Trypanosoma theileri</name>
    <dbReference type="NCBI Taxonomy" id="67003"/>
    <lineage>
        <taxon>Eukaryota</taxon>
        <taxon>Discoba</taxon>
        <taxon>Euglenozoa</taxon>
        <taxon>Kinetoplastea</taxon>
        <taxon>Metakinetoplastina</taxon>
        <taxon>Trypanosomatida</taxon>
        <taxon>Trypanosomatidae</taxon>
        <taxon>Trypanosoma</taxon>
    </lineage>
</organism>
<feature type="compositionally biased region" description="Polar residues" evidence="1">
    <location>
        <begin position="16"/>
        <end position="35"/>
    </location>
</feature>
<dbReference type="GeneID" id="39991557"/>
<feature type="non-terminal residue" evidence="2">
    <location>
        <position position="1"/>
    </location>
</feature>
<gene>
    <name evidence="2" type="ORF">TM35_001181000</name>
</gene>
<dbReference type="Proteomes" id="UP000192257">
    <property type="component" value="Unassembled WGS sequence"/>
</dbReference>
<feature type="region of interest" description="Disordered" evidence="1">
    <location>
        <begin position="1"/>
        <end position="47"/>
    </location>
</feature>
<evidence type="ECO:0000313" key="3">
    <source>
        <dbReference type="Proteomes" id="UP000192257"/>
    </source>
</evidence>
<feature type="compositionally biased region" description="Basic and acidic residues" evidence="1">
    <location>
        <begin position="66"/>
        <end position="79"/>
    </location>
</feature>
<dbReference type="AlphaFoldDB" id="A0A1X0NED3"/>
<evidence type="ECO:0000256" key="1">
    <source>
        <dbReference type="SAM" id="MobiDB-lite"/>
    </source>
</evidence>
<feature type="region of interest" description="Disordered" evidence="1">
    <location>
        <begin position="64"/>
        <end position="166"/>
    </location>
</feature>
<feature type="compositionally biased region" description="Basic residues" evidence="1">
    <location>
        <begin position="118"/>
        <end position="132"/>
    </location>
</feature>
<sequence length="166" mass="18822">DVKCPSSPAEAKHAAHTQTPQRPQWSGPATQSVLPTHSAHKHNDSLTCSCQRGTAAFTKMYTKSHTCREEQKNKKKEQQQQDTNSTQSTHNTTITGATPIRENHSHTPAHQLNPKKEEKKKKKQTHYVKPKRNSLSPPPRRLQSLKQATQHTHHKSRNMFVAMPCE</sequence>